<evidence type="ECO:0000313" key="12">
    <source>
        <dbReference type="Proteomes" id="UP000252139"/>
    </source>
</evidence>
<keyword evidence="6" id="KW-0862">Zinc</keyword>
<evidence type="ECO:0000256" key="1">
    <source>
        <dbReference type="ARBA" id="ARBA00004123"/>
    </source>
</evidence>
<proteinExistence type="inferred from homology"/>
<dbReference type="PROSITE" id="PS50157">
    <property type="entry name" value="ZINC_FINGER_C2H2_2"/>
    <property type="match status" value="1"/>
</dbReference>
<keyword evidence="4" id="KW-0677">Repeat</keyword>
<feature type="domain" description="C2H2-type" evidence="10">
    <location>
        <begin position="124"/>
        <end position="154"/>
    </location>
</feature>
<comment type="caution">
    <text evidence="11">The sequence shown here is derived from an EMBL/GenBank/DDBJ whole genome shotgun (WGS) entry which is preliminary data.</text>
</comment>
<evidence type="ECO:0000259" key="10">
    <source>
        <dbReference type="PROSITE" id="PS50157"/>
    </source>
</evidence>
<comment type="similarity">
    <text evidence="2">Belongs to the GLI C2H2-type zinc-finger protein family.</text>
</comment>
<evidence type="ECO:0000256" key="3">
    <source>
        <dbReference type="ARBA" id="ARBA00022723"/>
    </source>
</evidence>
<reference evidence="11 12" key="1">
    <citation type="journal article" date="2018" name="G3 (Bethesda)">
        <title>Phylogenetic and Phylogenomic Definition of Rhizopus Species.</title>
        <authorList>
            <person name="Gryganskyi A.P."/>
            <person name="Golan J."/>
            <person name="Dolatabadi S."/>
            <person name="Mondo S."/>
            <person name="Robb S."/>
            <person name="Idnurm A."/>
            <person name="Muszewska A."/>
            <person name="Steczkiewicz K."/>
            <person name="Masonjones S."/>
            <person name="Liao H.L."/>
            <person name="Gajdeczka M.T."/>
            <person name="Anike F."/>
            <person name="Vuek A."/>
            <person name="Anishchenko I.M."/>
            <person name="Voigt K."/>
            <person name="de Hoog G.S."/>
            <person name="Smith M.E."/>
            <person name="Heitman J."/>
            <person name="Vilgalys R."/>
            <person name="Stajich J.E."/>
        </authorList>
    </citation>
    <scope>NUCLEOTIDE SEQUENCE [LARGE SCALE GENOMIC DNA]</scope>
    <source>
        <strain evidence="11 12">CBS 357.93</strain>
    </source>
</reference>
<evidence type="ECO:0000256" key="8">
    <source>
        <dbReference type="ARBA" id="ARBA00023242"/>
    </source>
</evidence>
<comment type="subcellular location">
    <subcellularLocation>
        <location evidence="1">Nucleus</location>
    </subcellularLocation>
</comment>
<dbReference type="EMBL" id="PJQL01001427">
    <property type="protein sequence ID" value="RCH88665.1"/>
    <property type="molecule type" value="Genomic_DNA"/>
</dbReference>
<organism evidence="11 12">
    <name type="scientific">Rhizopus azygosporus</name>
    <name type="common">Rhizopus microsporus var. azygosporus</name>
    <dbReference type="NCBI Taxonomy" id="86630"/>
    <lineage>
        <taxon>Eukaryota</taxon>
        <taxon>Fungi</taxon>
        <taxon>Fungi incertae sedis</taxon>
        <taxon>Mucoromycota</taxon>
        <taxon>Mucoromycotina</taxon>
        <taxon>Mucoromycetes</taxon>
        <taxon>Mucorales</taxon>
        <taxon>Mucorineae</taxon>
        <taxon>Rhizopodaceae</taxon>
        <taxon>Rhizopus</taxon>
    </lineage>
</organism>
<dbReference type="GO" id="GO:0000981">
    <property type="term" value="F:DNA-binding transcription factor activity, RNA polymerase II-specific"/>
    <property type="evidence" value="ECO:0007669"/>
    <property type="project" value="TreeGrafter"/>
</dbReference>
<accession>A0A367JFL0</accession>
<evidence type="ECO:0000256" key="6">
    <source>
        <dbReference type="ARBA" id="ARBA00022833"/>
    </source>
</evidence>
<name>A0A367JFL0_RHIAZ</name>
<dbReference type="InterPro" id="IPR043359">
    <property type="entry name" value="GLI-like"/>
</dbReference>
<evidence type="ECO:0000256" key="7">
    <source>
        <dbReference type="ARBA" id="ARBA00023125"/>
    </source>
</evidence>
<keyword evidence="5 9" id="KW-0863">Zinc-finger</keyword>
<dbReference type="SUPFAM" id="SSF57667">
    <property type="entry name" value="beta-beta-alpha zinc fingers"/>
    <property type="match status" value="2"/>
</dbReference>
<dbReference type="InterPro" id="IPR048420">
    <property type="entry name" value="Zap1-like_Znf1"/>
</dbReference>
<dbReference type="GO" id="GO:0005634">
    <property type="term" value="C:nucleus"/>
    <property type="evidence" value="ECO:0007669"/>
    <property type="project" value="UniProtKB-SubCell"/>
</dbReference>
<evidence type="ECO:0000256" key="4">
    <source>
        <dbReference type="ARBA" id="ARBA00022737"/>
    </source>
</evidence>
<dbReference type="STRING" id="86630.A0A367JFL0"/>
<dbReference type="InterPro" id="IPR036236">
    <property type="entry name" value="Znf_C2H2_sf"/>
</dbReference>
<evidence type="ECO:0000313" key="11">
    <source>
        <dbReference type="EMBL" id="RCH88665.1"/>
    </source>
</evidence>
<dbReference type="GO" id="GO:0000978">
    <property type="term" value="F:RNA polymerase II cis-regulatory region sequence-specific DNA binding"/>
    <property type="evidence" value="ECO:0007669"/>
    <property type="project" value="TreeGrafter"/>
</dbReference>
<keyword evidence="7" id="KW-0238">DNA-binding</keyword>
<evidence type="ECO:0000256" key="9">
    <source>
        <dbReference type="PROSITE-ProRule" id="PRU00042"/>
    </source>
</evidence>
<gene>
    <name evidence="11" type="primary">SUR1_1</name>
    <name evidence="11" type="ORF">CU097_011670</name>
</gene>
<dbReference type="PANTHER" id="PTHR45718">
    <property type="entry name" value="TRANSCRIPTIONAL ACTIVATOR CUBITUS INTERRUPTUS"/>
    <property type="match status" value="1"/>
</dbReference>
<dbReference type="OrthoDB" id="3437960at2759"/>
<dbReference type="PANTHER" id="PTHR45718:SF8">
    <property type="entry name" value="GLIS FAMILY ZINC FINGER 2"/>
    <property type="match status" value="1"/>
</dbReference>
<sequence>MSNEQQQHHHHSRLFYFLTDPSKLSSLINPSQSGNVHQHPLPLPSLPTTTTPIAVAAVQDCLQCKWSSCLQSFTQPEDLAPHLFKDHVNKNRKKQLKCYWESCSETVEDLLKHLTSQHLMGLWLACRWINCNKRFEGFSTLTNHVSEDHVGSGKSEYQCYWVSCDRQGK</sequence>
<dbReference type="PROSITE" id="PS00028">
    <property type="entry name" value="ZINC_FINGER_C2H2_1"/>
    <property type="match status" value="2"/>
</dbReference>
<keyword evidence="8" id="KW-0539">Nucleus</keyword>
<dbReference type="Proteomes" id="UP000252139">
    <property type="component" value="Unassembled WGS sequence"/>
</dbReference>
<evidence type="ECO:0000256" key="2">
    <source>
        <dbReference type="ARBA" id="ARBA00010831"/>
    </source>
</evidence>
<keyword evidence="3" id="KW-0479">Metal-binding</keyword>
<dbReference type="GO" id="GO:0008270">
    <property type="term" value="F:zinc ion binding"/>
    <property type="evidence" value="ECO:0007669"/>
    <property type="project" value="UniProtKB-KW"/>
</dbReference>
<dbReference type="SMART" id="SM00355">
    <property type="entry name" value="ZnF_C2H2"/>
    <property type="match status" value="3"/>
</dbReference>
<evidence type="ECO:0000256" key="5">
    <source>
        <dbReference type="ARBA" id="ARBA00022771"/>
    </source>
</evidence>
<dbReference type="Pfam" id="PF21816">
    <property type="entry name" value="Zap1_zf1"/>
    <property type="match status" value="1"/>
</dbReference>
<keyword evidence="12" id="KW-1185">Reference proteome</keyword>
<protein>
    <submittedName>
        <fullName evidence="11">Zinc-finger protein</fullName>
    </submittedName>
</protein>
<dbReference type="InterPro" id="IPR013087">
    <property type="entry name" value="Znf_C2H2_type"/>
</dbReference>
<dbReference type="Gene3D" id="3.30.160.60">
    <property type="entry name" value="Classic Zinc Finger"/>
    <property type="match status" value="2"/>
</dbReference>
<feature type="non-terminal residue" evidence="11">
    <location>
        <position position="169"/>
    </location>
</feature>
<dbReference type="AlphaFoldDB" id="A0A367JFL0"/>